<evidence type="ECO:0000256" key="3">
    <source>
        <dbReference type="ARBA" id="ARBA00006345"/>
    </source>
</evidence>
<protein>
    <recommendedName>
        <fullName evidence="8">mRNA-capping enzyme subunit beta</fullName>
        <ecNumber evidence="8">3.6.1.74</ecNumber>
    </recommendedName>
    <alternativeName>
        <fullName evidence="8">mRNA 5'-phosphatase</fullName>
    </alternativeName>
    <alternativeName>
        <fullName evidence="8">mRNA 5'-triphosphate monophosphatase</fullName>
    </alternativeName>
</protein>
<dbReference type="SUPFAM" id="SSF55154">
    <property type="entry name" value="CYTH-like phosphatases"/>
    <property type="match status" value="1"/>
</dbReference>
<feature type="compositionally biased region" description="Low complexity" evidence="9">
    <location>
        <begin position="20"/>
        <end position="32"/>
    </location>
</feature>
<dbReference type="EMBL" id="JAPDMQ010000015">
    <property type="protein sequence ID" value="KAK0540338.1"/>
    <property type="molecule type" value="Genomic_DNA"/>
</dbReference>
<keyword evidence="12" id="KW-1185">Reference proteome</keyword>
<comment type="cofactor">
    <cofactor evidence="1 8">
        <name>Mg(2+)</name>
        <dbReference type="ChEBI" id="CHEBI:18420"/>
    </cofactor>
</comment>
<gene>
    <name evidence="11" type="primary">CET1</name>
    <name evidence="11" type="ORF">OC842_000526</name>
</gene>
<evidence type="ECO:0000259" key="10">
    <source>
        <dbReference type="Pfam" id="PF02940"/>
    </source>
</evidence>
<sequence length="322" mass="36135">MSGAGPQQARAGGASGAGAGTAAAAGQGTDGSRPFERTMFSYDPIDEFTATVADWIWFHAQGQPNIEIEAKIGTILDRSTGQRLFMPVMTETILLENTDGIRFVSQVTTPHHSAMNKLLNQLVTYTNAKNYSGTKVNYQRQMETDYFHKVDSSILPPGLLESIPRPKGFEGNTEREDKLRFTRDRDGKPKHNHALIKRRLASLEVFCPKRAYDYRISINTETPVPMPAQDSKPTYWREKNRMTYKHELVQVDLTLVNSTNPMSGSELSHELEIELQDANKLLAAGQEARGDGVSQDWTPYDDMCHIFLNNIRMLLRNIPEGM</sequence>
<evidence type="ECO:0000256" key="7">
    <source>
        <dbReference type="ARBA" id="ARBA00047740"/>
    </source>
</evidence>
<dbReference type="InterPro" id="IPR004206">
    <property type="entry name" value="mRNA_triPase_Cet1"/>
</dbReference>
<evidence type="ECO:0000256" key="4">
    <source>
        <dbReference type="ARBA" id="ARBA00022664"/>
    </source>
</evidence>
<dbReference type="GO" id="GO:0031533">
    <property type="term" value="C:mRNA capping enzyme complex"/>
    <property type="evidence" value="ECO:0007669"/>
    <property type="project" value="UniProtKB-UniRule"/>
</dbReference>
<comment type="function">
    <text evidence="8">First step of mRNA capping. Converts the 5'-triphosphate end of a nascent mRNA chain into a diphosphate end.</text>
</comment>
<keyword evidence="5 8" id="KW-0378">Hydrolase</keyword>
<dbReference type="InterPro" id="IPR037009">
    <property type="entry name" value="mRNA_triPase_Cet1_sf"/>
</dbReference>
<evidence type="ECO:0000313" key="12">
    <source>
        <dbReference type="Proteomes" id="UP001176521"/>
    </source>
</evidence>
<dbReference type="PANTHER" id="PTHR28118:SF1">
    <property type="entry name" value="POLYNUCLEOTIDE 5'-TRIPHOSPHATASE CTL1-RELATED"/>
    <property type="match status" value="1"/>
</dbReference>
<comment type="catalytic activity">
    <reaction evidence="7">
        <text>a 5'-end triphospho-ribonucleoside in mRNA + H2O = a 5'-end diphospho-ribonucleoside in mRNA + phosphate + H(+)</text>
        <dbReference type="Rhea" id="RHEA:67004"/>
        <dbReference type="Rhea" id="RHEA-COMP:17164"/>
        <dbReference type="Rhea" id="RHEA-COMP:17165"/>
        <dbReference type="ChEBI" id="CHEBI:15377"/>
        <dbReference type="ChEBI" id="CHEBI:15378"/>
        <dbReference type="ChEBI" id="CHEBI:43474"/>
        <dbReference type="ChEBI" id="CHEBI:167616"/>
        <dbReference type="ChEBI" id="CHEBI:167618"/>
        <dbReference type="EC" id="3.6.1.74"/>
    </reaction>
    <physiologicalReaction direction="left-to-right" evidence="7">
        <dbReference type="Rhea" id="RHEA:67005"/>
    </physiologicalReaction>
</comment>
<feature type="domain" description="mRNA triphosphatase Cet1-like" evidence="10">
    <location>
        <begin position="46"/>
        <end position="275"/>
    </location>
</feature>
<dbReference type="GO" id="GO:0006370">
    <property type="term" value="P:7-methylguanosine mRNA capping"/>
    <property type="evidence" value="ECO:0007669"/>
    <property type="project" value="UniProtKB-UniRule"/>
</dbReference>
<dbReference type="CDD" id="cd07470">
    <property type="entry name" value="CYTH-like_mRNA_RTPase"/>
    <property type="match status" value="1"/>
</dbReference>
<evidence type="ECO:0000313" key="11">
    <source>
        <dbReference type="EMBL" id="KAK0540338.1"/>
    </source>
</evidence>
<dbReference type="GO" id="GO:0140818">
    <property type="term" value="F:mRNA 5'-triphosphate monophosphatase activity"/>
    <property type="evidence" value="ECO:0007669"/>
    <property type="project" value="UniProtKB-EC"/>
</dbReference>
<dbReference type="PANTHER" id="PTHR28118">
    <property type="entry name" value="POLYNUCLEOTIDE 5'-TRIPHOSPHATASE-RELATED"/>
    <property type="match status" value="1"/>
</dbReference>
<comment type="caution">
    <text evidence="11">The sequence shown here is derived from an EMBL/GenBank/DDBJ whole genome shotgun (WGS) entry which is preliminary data.</text>
</comment>
<dbReference type="Proteomes" id="UP001176521">
    <property type="component" value="Unassembled WGS sequence"/>
</dbReference>
<name>A0AAN6GGU0_9BASI</name>
<evidence type="ECO:0000256" key="9">
    <source>
        <dbReference type="SAM" id="MobiDB-lite"/>
    </source>
</evidence>
<reference evidence="11" key="1">
    <citation type="journal article" date="2023" name="PhytoFront">
        <title>Draft Genome Resources of Seven Strains of Tilletia horrida, Causal Agent of Kernel Smut of Rice.</title>
        <authorList>
            <person name="Khanal S."/>
            <person name="Antony Babu S."/>
            <person name="Zhou X.G."/>
        </authorList>
    </citation>
    <scope>NUCLEOTIDE SEQUENCE</scope>
    <source>
        <strain evidence="11">TX3</strain>
    </source>
</reference>
<evidence type="ECO:0000256" key="5">
    <source>
        <dbReference type="ARBA" id="ARBA00022801"/>
    </source>
</evidence>
<dbReference type="GO" id="GO:0004651">
    <property type="term" value="F:polynucleotide 5'-phosphatase activity"/>
    <property type="evidence" value="ECO:0007669"/>
    <property type="project" value="UniProtKB-UniRule"/>
</dbReference>
<proteinExistence type="inferred from homology"/>
<comment type="similarity">
    <text evidence="3 8">Belongs to the fungal TPase family.</text>
</comment>
<evidence type="ECO:0000256" key="6">
    <source>
        <dbReference type="ARBA" id="ARBA00023242"/>
    </source>
</evidence>
<dbReference type="InterPro" id="IPR033469">
    <property type="entry name" value="CYTH-like_dom_sf"/>
</dbReference>
<comment type="subcellular location">
    <subcellularLocation>
        <location evidence="2 8">Nucleus</location>
    </subcellularLocation>
</comment>
<dbReference type="Gene3D" id="3.20.100.10">
    <property type="entry name" value="mRNA triphosphatase Cet1-like"/>
    <property type="match status" value="1"/>
</dbReference>
<evidence type="ECO:0000256" key="8">
    <source>
        <dbReference type="RuleBase" id="RU367053"/>
    </source>
</evidence>
<keyword evidence="6 8" id="KW-0539">Nucleus</keyword>
<evidence type="ECO:0000256" key="1">
    <source>
        <dbReference type="ARBA" id="ARBA00001946"/>
    </source>
</evidence>
<dbReference type="EC" id="3.6.1.74" evidence="8"/>
<dbReference type="Pfam" id="PF02940">
    <property type="entry name" value="mRNA_triPase"/>
    <property type="match status" value="1"/>
</dbReference>
<organism evidence="11 12">
    <name type="scientific">Tilletia horrida</name>
    <dbReference type="NCBI Taxonomy" id="155126"/>
    <lineage>
        <taxon>Eukaryota</taxon>
        <taxon>Fungi</taxon>
        <taxon>Dikarya</taxon>
        <taxon>Basidiomycota</taxon>
        <taxon>Ustilaginomycotina</taxon>
        <taxon>Exobasidiomycetes</taxon>
        <taxon>Tilletiales</taxon>
        <taxon>Tilletiaceae</taxon>
        <taxon>Tilletia</taxon>
    </lineage>
</organism>
<keyword evidence="8" id="KW-0506">mRNA capping</keyword>
<dbReference type="InterPro" id="IPR040343">
    <property type="entry name" value="Cet1/Ctl1"/>
</dbReference>
<accession>A0AAN6GGU0</accession>
<evidence type="ECO:0000256" key="2">
    <source>
        <dbReference type="ARBA" id="ARBA00004123"/>
    </source>
</evidence>
<keyword evidence="4 8" id="KW-0507">mRNA processing</keyword>
<comment type="subunit">
    <text evidence="8">Heterodimer. The mRNA-capping enzyme is composed of two separate chains alpha and beta, respectively a mRNA guanylyltransferase and an mRNA 5'-triphosphate monophosphatase.</text>
</comment>
<feature type="compositionally biased region" description="Low complexity" evidence="9">
    <location>
        <begin position="1"/>
        <end position="12"/>
    </location>
</feature>
<feature type="region of interest" description="Disordered" evidence="9">
    <location>
        <begin position="1"/>
        <end position="32"/>
    </location>
</feature>
<dbReference type="AlphaFoldDB" id="A0AAN6GGU0"/>